<dbReference type="SMART" id="SM00283">
    <property type="entry name" value="MA"/>
    <property type="match status" value="1"/>
</dbReference>
<organism evidence="8 9">
    <name type="scientific">Vibrio agarilyticus</name>
    <dbReference type="NCBI Taxonomy" id="2726741"/>
    <lineage>
        <taxon>Bacteria</taxon>
        <taxon>Pseudomonadati</taxon>
        <taxon>Pseudomonadota</taxon>
        <taxon>Gammaproteobacteria</taxon>
        <taxon>Vibrionales</taxon>
        <taxon>Vibrionaceae</taxon>
        <taxon>Vibrio</taxon>
    </lineage>
</organism>
<dbReference type="GO" id="GO:0007165">
    <property type="term" value="P:signal transduction"/>
    <property type="evidence" value="ECO:0007669"/>
    <property type="project" value="UniProtKB-KW"/>
</dbReference>
<evidence type="ECO:0000259" key="6">
    <source>
        <dbReference type="PROSITE" id="PS50111"/>
    </source>
</evidence>
<dbReference type="GO" id="GO:0006935">
    <property type="term" value="P:chemotaxis"/>
    <property type="evidence" value="ECO:0007669"/>
    <property type="project" value="UniProtKB-ARBA"/>
</dbReference>
<evidence type="ECO:0000256" key="1">
    <source>
        <dbReference type="ARBA" id="ARBA00004370"/>
    </source>
</evidence>
<dbReference type="FunFam" id="1.10.287.950:FF:000001">
    <property type="entry name" value="Methyl-accepting chemotaxis sensory transducer"/>
    <property type="match status" value="1"/>
</dbReference>
<keyword evidence="5" id="KW-0812">Transmembrane</keyword>
<keyword evidence="9" id="KW-1185">Reference proteome</keyword>
<evidence type="ECO:0000256" key="5">
    <source>
        <dbReference type="SAM" id="Phobius"/>
    </source>
</evidence>
<dbReference type="SUPFAM" id="SSF58104">
    <property type="entry name" value="Methyl-accepting chemotaxis protein (MCP) signaling domain"/>
    <property type="match status" value="1"/>
</dbReference>
<feature type="domain" description="Methyl-accepting transducer" evidence="6">
    <location>
        <begin position="385"/>
        <end position="621"/>
    </location>
</feature>
<comment type="subcellular location">
    <subcellularLocation>
        <location evidence="1">Membrane</location>
    </subcellularLocation>
</comment>
<name>A0A7X8YGK9_9VIBR</name>
<dbReference type="PANTHER" id="PTHR32089">
    <property type="entry name" value="METHYL-ACCEPTING CHEMOTAXIS PROTEIN MCPB"/>
    <property type="match status" value="1"/>
</dbReference>
<feature type="domain" description="HAMP" evidence="7">
    <location>
        <begin position="328"/>
        <end position="380"/>
    </location>
</feature>
<dbReference type="PROSITE" id="PS50885">
    <property type="entry name" value="HAMP"/>
    <property type="match status" value="1"/>
</dbReference>
<dbReference type="Proteomes" id="UP000535589">
    <property type="component" value="Unassembled WGS sequence"/>
</dbReference>
<evidence type="ECO:0000259" key="7">
    <source>
        <dbReference type="PROSITE" id="PS50885"/>
    </source>
</evidence>
<protein>
    <submittedName>
        <fullName evidence="8">Methyl-accepting chemotaxis protein</fullName>
    </submittedName>
</protein>
<dbReference type="InterPro" id="IPR003660">
    <property type="entry name" value="HAMP_dom"/>
</dbReference>
<dbReference type="EMBL" id="JABAIK010000005">
    <property type="protein sequence ID" value="NLS12521.1"/>
    <property type="molecule type" value="Genomic_DNA"/>
</dbReference>
<gene>
    <name evidence="8" type="ORF">HGP28_06350</name>
</gene>
<dbReference type="InterPro" id="IPR004089">
    <property type="entry name" value="MCPsignal_dom"/>
</dbReference>
<dbReference type="PANTHER" id="PTHR32089:SF70">
    <property type="entry name" value="ENERGY TAXIS MODULATING METHYL ACCEPTING SENSORY TRANSDUCER"/>
    <property type="match status" value="1"/>
</dbReference>
<keyword evidence="5" id="KW-0472">Membrane</keyword>
<sequence length="657" mass="72354">MTLVQRIVAGFVSIFLLLLIIAATNYSNINNMIGRIAAVADDSTPFLITAFDVQKQFLYADGLLSEHALVNEYHLLTDIKSEFLSQNEKLRSFISEFAQYNVTSQQQSYINSVDLMVADYFKSASELITLHEANVILQGKVVELNNHFLHLEDTYSSAASLLLQKSLKSRSLQNRSELVTSGINRDIKSIRRINNDTDIDELGTVLADDIREATARVKLLNIEDDVKARFLRNLNKLNELALSDDGLLPTLRQKQQTLNQFNQQKAVVQSQLNQVTQLMDSMVESAQQSAQVNADSARAEALNAKVITSIIALISAIVTPLVGFIVAVSIKRPLAKISPVIVGMSQGNMTVRTHYQSNTELGVLAKAIDLLADNTSSTLREIHDDAEKLVQESMTTSQISEKTMKQVEAQKTQTDMVATAMSEMEVSAVEISSAAESTLSEVQSTHDATSQGREVVYRNRELVENLSLEMEKAVQISNELGEYSSTIAGVLYVIRDIAEQTNLLALNAAIEAARAGEHGRGFAVVADEVRALANRTQKSTAEIQGMIENLQTSSKDIIGVMMESQERTNDCVEQTKLAEQSLQTIAEKMSLISDMSIQIAHATQEQISVSKEVAENINLIAESARQTEVEAKSSAQSSDVLFKLAQSQQTSINRFEV</sequence>
<dbReference type="RefSeq" id="WP_168835621.1">
    <property type="nucleotide sequence ID" value="NZ_JABAIK010000005.1"/>
</dbReference>
<proteinExistence type="inferred from homology"/>
<dbReference type="AlphaFoldDB" id="A0A7X8YGK9"/>
<evidence type="ECO:0000256" key="3">
    <source>
        <dbReference type="ARBA" id="ARBA00029447"/>
    </source>
</evidence>
<evidence type="ECO:0000256" key="2">
    <source>
        <dbReference type="ARBA" id="ARBA00023224"/>
    </source>
</evidence>
<accession>A0A7X8YGK9</accession>
<dbReference type="Pfam" id="PF00015">
    <property type="entry name" value="MCPsignal"/>
    <property type="match status" value="1"/>
</dbReference>
<reference evidence="8 9" key="1">
    <citation type="submission" date="2020-04" db="EMBL/GenBank/DDBJ databases">
        <title>Vibrio sp. SM6, a novel species isolated from seawater.</title>
        <authorList>
            <person name="Wang X."/>
        </authorList>
    </citation>
    <scope>NUCLEOTIDE SEQUENCE [LARGE SCALE GENOMIC DNA]</scope>
    <source>
        <strain evidence="8 9">SM6</strain>
    </source>
</reference>
<evidence type="ECO:0000313" key="9">
    <source>
        <dbReference type="Proteomes" id="UP000535589"/>
    </source>
</evidence>
<evidence type="ECO:0000256" key="4">
    <source>
        <dbReference type="PROSITE-ProRule" id="PRU00284"/>
    </source>
</evidence>
<dbReference type="CDD" id="cd06225">
    <property type="entry name" value="HAMP"/>
    <property type="match status" value="1"/>
</dbReference>
<keyword evidence="2 4" id="KW-0807">Transducer</keyword>
<comment type="similarity">
    <text evidence="3">Belongs to the methyl-accepting chemotaxis (MCP) protein family.</text>
</comment>
<dbReference type="GO" id="GO:0016020">
    <property type="term" value="C:membrane"/>
    <property type="evidence" value="ECO:0007669"/>
    <property type="project" value="UniProtKB-SubCell"/>
</dbReference>
<keyword evidence="5" id="KW-1133">Transmembrane helix</keyword>
<dbReference type="Gene3D" id="1.10.287.950">
    <property type="entry name" value="Methyl-accepting chemotaxis protein"/>
    <property type="match status" value="1"/>
</dbReference>
<dbReference type="PROSITE" id="PS50111">
    <property type="entry name" value="CHEMOTAXIS_TRANSDUC_2"/>
    <property type="match status" value="1"/>
</dbReference>
<dbReference type="CDD" id="cd11386">
    <property type="entry name" value="MCP_signal"/>
    <property type="match status" value="1"/>
</dbReference>
<feature type="transmembrane region" description="Helical" evidence="5">
    <location>
        <begin position="306"/>
        <end position="328"/>
    </location>
</feature>
<comment type="caution">
    <text evidence="8">The sequence shown here is derived from an EMBL/GenBank/DDBJ whole genome shotgun (WGS) entry which is preliminary data.</text>
</comment>
<evidence type="ECO:0000313" key="8">
    <source>
        <dbReference type="EMBL" id="NLS12521.1"/>
    </source>
</evidence>